<organism evidence="2 3">
    <name type="scientific">Knipowitschia caucasica</name>
    <name type="common">Caucasian dwarf goby</name>
    <name type="synonym">Pomatoschistus caucasicus</name>
    <dbReference type="NCBI Taxonomy" id="637954"/>
    <lineage>
        <taxon>Eukaryota</taxon>
        <taxon>Metazoa</taxon>
        <taxon>Chordata</taxon>
        <taxon>Craniata</taxon>
        <taxon>Vertebrata</taxon>
        <taxon>Euteleostomi</taxon>
        <taxon>Actinopterygii</taxon>
        <taxon>Neopterygii</taxon>
        <taxon>Teleostei</taxon>
        <taxon>Neoteleostei</taxon>
        <taxon>Acanthomorphata</taxon>
        <taxon>Gobiaria</taxon>
        <taxon>Gobiiformes</taxon>
        <taxon>Gobioidei</taxon>
        <taxon>Gobiidae</taxon>
        <taxon>Gobiinae</taxon>
        <taxon>Knipowitschia</taxon>
    </lineage>
</organism>
<proteinExistence type="predicted"/>
<accession>A0AAV2MSW9</accession>
<gene>
    <name evidence="2" type="ORF">KC01_LOCUS42152</name>
</gene>
<dbReference type="AlphaFoldDB" id="A0AAV2MSW9"/>
<reference evidence="2 3" key="1">
    <citation type="submission" date="2024-04" db="EMBL/GenBank/DDBJ databases">
        <authorList>
            <person name="Waldvogel A.-M."/>
            <person name="Schoenle A."/>
        </authorList>
    </citation>
    <scope>NUCLEOTIDE SEQUENCE [LARGE SCALE GENOMIC DNA]</scope>
</reference>
<evidence type="ECO:0000256" key="1">
    <source>
        <dbReference type="SAM" id="MobiDB-lite"/>
    </source>
</evidence>
<dbReference type="Proteomes" id="UP001497482">
    <property type="component" value="Chromosome 9"/>
</dbReference>
<feature type="region of interest" description="Disordered" evidence="1">
    <location>
        <begin position="1"/>
        <end position="35"/>
    </location>
</feature>
<protein>
    <submittedName>
        <fullName evidence="2">Uncharacterized protein</fullName>
    </submittedName>
</protein>
<name>A0AAV2MSW9_KNICA</name>
<evidence type="ECO:0000313" key="2">
    <source>
        <dbReference type="EMBL" id="CAL1616385.1"/>
    </source>
</evidence>
<sequence length="141" mass="16044">MAVKNQEKLERWKVKKAAKRQKGEDGEAGEEEENVQPVVMDALENGFLHHAQREQERMNERLLKKTYSKKNKTIKPLALRPVKLAEEEKFQELLLCRSPSKEQLNESSTHSLSGRGYSVSCSTLAEKKPVLLASINSVNQL</sequence>
<evidence type="ECO:0000313" key="3">
    <source>
        <dbReference type="Proteomes" id="UP001497482"/>
    </source>
</evidence>
<dbReference type="EMBL" id="OZ035831">
    <property type="protein sequence ID" value="CAL1616385.1"/>
    <property type="molecule type" value="Genomic_DNA"/>
</dbReference>
<feature type="compositionally biased region" description="Basic and acidic residues" evidence="1">
    <location>
        <begin position="1"/>
        <end position="12"/>
    </location>
</feature>
<keyword evidence="3" id="KW-1185">Reference proteome</keyword>